<sequence length="439" mass="46067">MSSSGTSRLLDVEAAARRGAWRGGEGRPLNERCVKWGARWPLATSCLVCLPLMAGCGSDPGESGAGEPDDGGPRYAVASRIEDNDFTNSTMFVWVVDDLSGGSVSLGEATELPGRGSIWGVPRTEVFYVVSAEELTVSKYGVAGGKPELEARLGLGAAGISFLLGERMVFDGPDRGFLFDLVSGQALELDLAAMEITRSIDVSDARIDSADYTFIGEPGFREHGGRLVAPLYGTSAAYDRVASESKVLFVDPTDGSIEVKSAPCGGLYYTVKSPSGDIHFASDPYVASIFMVDPERAPAPCMARMAAGQDELDTSVVALNDVTGGPTGGLVPGSDGAAYLRVLDSGLYSPSADATHLEAFSAQGWQTWRIELDDPGSAEPLDRPPLAGGIKVFEVDDQAYVNESTAGFGSTTLVRTTGEGAPARALTMPGATWGVLRVR</sequence>
<dbReference type="EMBL" id="JAQNDK010000005">
    <property type="protein sequence ID" value="MDC0684445.1"/>
    <property type="molecule type" value="Genomic_DNA"/>
</dbReference>
<evidence type="ECO:0000313" key="1">
    <source>
        <dbReference type="EMBL" id="MDC0684445.1"/>
    </source>
</evidence>
<gene>
    <name evidence="1" type="ORF">POL72_42390</name>
</gene>
<dbReference type="RefSeq" id="WP_272102573.1">
    <property type="nucleotide sequence ID" value="NZ_JAQNDK010000005.1"/>
</dbReference>
<evidence type="ECO:0000313" key="2">
    <source>
        <dbReference type="Proteomes" id="UP001217485"/>
    </source>
</evidence>
<reference evidence="1 2" key="1">
    <citation type="submission" date="2023-01" db="EMBL/GenBank/DDBJ databases">
        <title>Minimal conservation of predation-associated metabolite biosynthetic gene clusters underscores biosynthetic potential of Myxococcota including descriptions for ten novel species: Archangium lansinium sp. nov., Myxococcus landrumus sp. nov., Nannocystis bai.</title>
        <authorList>
            <person name="Ahearne A."/>
            <person name="Stevens C."/>
            <person name="Dowd S."/>
        </authorList>
    </citation>
    <scope>NUCLEOTIDE SEQUENCE [LARGE SCALE GENOMIC DNA]</scope>
    <source>
        <strain evidence="1 2">WIWO2</strain>
    </source>
</reference>
<accession>A0ABT5CF34</accession>
<comment type="caution">
    <text evidence="1">The sequence shown here is derived from an EMBL/GenBank/DDBJ whole genome shotgun (WGS) entry which is preliminary data.</text>
</comment>
<evidence type="ECO:0008006" key="3">
    <source>
        <dbReference type="Google" id="ProtNLM"/>
    </source>
</evidence>
<keyword evidence="2" id="KW-1185">Reference proteome</keyword>
<organism evidence="1 2">
    <name type="scientific">Sorangium atrum</name>
    <dbReference type="NCBI Taxonomy" id="2995308"/>
    <lineage>
        <taxon>Bacteria</taxon>
        <taxon>Pseudomonadati</taxon>
        <taxon>Myxococcota</taxon>
        <taxon>Polyangia</taxon>
        <taxon>Polyangiales</taxon>
        <taxon>Polyangiaceae</taxon>
        <taxon>Sorangium</taxon>
    </lineage>
</organism>
<name>A0ABT5CF34_9BACT</name>
<protein>
    <recommendedName>
        <fullName evidence="3">Secreted protein</fullName>
    </recommendedName>
</protein>
<proteinExistence type="predicted"/>
<dbReference type="Proteomes" id="UP001217485">
    <property type="component" value="Unassembled WGS sequence"/>
</dbReference>